<evidence type="ECO:0000256" key="3">
    <source>
        <dbReference type="ARBA" id="ARBA00022776"/>
    </source>
</evidence>
<accession>A0A6G1H036</accession>
<evidence type="ECO:0000256" key="6">
    <source>
        <dbReference type="SAM" id="MobiDB-lite"/>
    </source>
</evidence>
<dbReference type="EMBL" id="ML977157">
    <property type="protein sequence ID" value="KAF1986422.1"/>
    <property type="molecule type" value="Genomic_DNA"/>
</dbReference>
<dbReference type="OrthoDB" id="2110451at2759"/>
<protein>
    <recommendedName>
        <fullName evidence="1">Anaphase-promoting complex subunit 4</fullName>
    </recommendedName>
</protein>
<dbReference type="GO" id="GO:0031145">
    <property type="term" value="P:anaphase-promoting complex-dependent catabolic process"/>
    <property type="evidence" value="ECO:0007669"/>
    <property type="project" value="InterPro"/>
</dbReference>
<feature type="domain" description="Anaphase-promoting complex subunit 4 long" evidence="8">
    <location>
        <begin position="311"/>
        <end position="508"/>
    </location>
</feature>
<feature type="compositionally biased region" description="Acidic residues" evidence="6">
    <location>
        <begin position="860"/>
        <end position="870"/>
    </location>
</feature>
<feature type="compositionally biased region" description="Low complexity" evidence="6">
    <location>
        <begin position="771"/>
        <end position="784"/>
    </location>
</feature>
<proteinExistence type="predicted"/>
<reference evidence="9" key="1">
    <citation type="journal article" date="2020" name="Stud. Mycol.">
        <title>101 Dothideomycetes genomes: a test case for predicting lifestyles and emergence of pathogens.</title>
        <authorList>
            <person name="Haridas S."/>
            <person name="Albert R."/>
            <person name="Binder M."/>
            <person name="Bloem J."/>
            <person name="Labutti K."/>
            <person name="Salamov A."/>
            <person name="Andreopoulos B."/>
            <person name="Baker S."/>
            <person name="Barry K."/>
            <person name="Bills G."/>
            <person name="Bluhm B."/>
            <person name="Cannon C."/>
            <person name="Castanera R."/>
            <person name="Culley D."/>
            <person name="Daum C."/>
            <person name="Ezra D."/>
            <person name="Gonzalez J."/>
            <person name="Henrissat B."/>
            <person name="Kuo A."/>
            <person name="Liang C."/>
            <person name="Lipzen A."/>
            <person name="Lutzoni F."/>
            <person name="Magnuson J."/>
            <person name="Mondo S."/>
            <person name="Nolan M."/>
            <person name="Ohm R."/>
            <person name="Pangilinan J."/>
            <person name="Park H.-J."/>
            <person name="Ramirez L."/>
            <person name="Alfaro M."/>
            <person name="Sun H."/>
            <person name="Tritt A."/>
            <person name="Yoshinaga Y."/>
            <person name="Zwiers L.-H."/>
            <person name="Turgeon B."/>
            <person name="Goodwin S."/>
            <person name="Spatafora J."/>
            <person name="Crous P."/>
            <person name="Grigoriev I."/>
        </authorList>
    </citation>
    <scope>NUCLEOTIDE SEQUENCE</scope>
    <source>
        <strain evidence="9">CBS 113979</strain>
    </source>
</reference>
<organism evidence="9 10">
    <name type="scientific">Aulographum hederae CBS 113979</name>
    <dbReference type="NCBI Taxonomy" id="1176131"/>
    <lineage>
        <taxon>Eukaryota</taxon>
        <taxon>Fungi</taxon>
        <taxon>Dikarya</taxon>
        <taxon>Ascomycota</taxon>
        <taxon>Pezizomycotina</taxon>
        <taxon>Dothideomycetes</taxon>
        <taxon>Pleosporomycetidae</taxon>
        <taxon>Aulographales</taxon>
        <taxon>Aulographaceae</taxon>
    </lineage>
</organism>
<dbReference type="GO" id="GO:0070979">
    <property type="term" value="P:protein K11-linked ubiquitination"/>
    <property type="evidence" value="ECO:0007669"/>
    <property type="project" value="TreeGrafter"/>
</dbReference>
<gene>
    <name evidence="9" type="ORF">K402DRAFT_463704</name>
</gene>
<feature type="compositionally biased region" description="Basic and acidic residues" evidence="6">
    <location>
        <begin position="871"/>
        <end position="882"/>
    </location>
</feature>
<evidence type="ECO:0000313" key="10">
    <source>
        <dbReference type="Proteomes" id="UP000800041"/>
    </source>
</evidence>
<dbReference type="InterPro" id="IPR024790">
    <property type="entry name" value="APC4_long_dom"/>
</dbReference>
<evidence type="ECO:0000259" key="7">
    <source>
        <dbReference type="Pfam" id="PF12894"/>
    </source>
</evidence>
<evidence type="ECO:0000256" key="2">
    <source>
        <dbReference type="ARBA" id="ARBA00022618"/>
    </source>
</evidence>
<dbReference type="PANTHER" id="PTHR13260:SF0">
    <property type="entry name" value="ANAPHASE-PROMOTING COMPLEX SUBUNIT 4"/>
    <property type="match status" value="1"/>
</dbReference>
<dbReference type="GO" id="GO:0034399">
    <property type="term" value="C:nuclear periphery"/>
    <property type="evidence" value="ECO:0007669"/>
    <property type="project" value="TreeGrafter"/>
</dbReference>
<dbReference type="AlphaFoldDB" id="A0A6G1H036"/>
<keyword evidence="2" id="KW-0132">Cell division</keyword>
<feature type="region of interest" description="Disordered" evidence="6">
    <location>
        <begin position="860"/>
        <end position="888"/>
    </location>
</feature>
<evidence type="ECO:0000259" key="8">
    <source>
        <dbReference type="Pfam" id="PF12896"/>
    </source>
</evidence>
<keyword evidence="4" id="KW-0833">Ubl conjugation pathway</keyword>
<dbReference type="Gene3D" id="2.130.10.10">
    <property type="entry name" value="YVTN repeat-like/Quinoprotein amine dehydrogenase"/>
    <property type="match status" value="1"/>
</dbReference>
<dbReference type="Pfam" id="PF12894">
    <property type="entry name" value="ANAPC4_WD40"/>
    <property type="match status" value="1"/>
</dbReference>
<keyword evidence="3" id="KW-0498">Mitosis</keyword>
<dbReference type="InterPro" id="IPR015943">
    <property type="entry name" value="WD40/YVTN_repeat-like_dom_sf"/>
</dbReference>
<evidence type="ECO:0000256" key="1">
    <source>
        <dbReference type="ARBA" id="ARBA00016067"/>
    </source>
</evidence>
<evidence type="ECO:0000256" key="5">
    <source>
        <dbReference type="ARBA" id="ARBA00023306"/>
    </source>
</evidence>
<dbReference type="GO" id="GO:0005680">
    <property type="term" value="C:anaphase-promoting complex"/>
    <property type="evidence" value="ECO:0007669"/>
    <property type="project" value="InterPro"/>
</dbReference>
<dbReference type="GO" id="GO:0051301">
    <property type="term" value="P:cell division"/>
    <property type="evidence" value="ECO:0007669"/>
    <property type="project" value="UniProtKB-KW"/>
</dbReference>
<dbReference type="InterPro" id="IPR036322">
    <property type="entry name" value="WD40_repeat_dom_sf"/>
</dbReference>
<evidence type="ECO:0000256" key="4">
    <source>
        <dbReference type="ARBA" id="ARBA00022786"/>
    </source>
</evidence>
<feature type="domain" description="Anaphase-promoting complex subunit 4-like WD40" evidence="7">
    <location>
        <begin position="27"/>
        <end position="120"/>
    </location>
</feature>
<dbReference type="Proteomes" id="UP000800041">
    <property type="component" value="Unassembled WGS sequence"/>
</dbReference>
<keyword evidence="10" id="KW-1185">Reference proteome</keyword>
<feature type="region of interest" description="Disordered" evidence="6">
    <location>
        <begin position="767"/>
        <end position="793"/>
    </location>
</feature>
<dbReference type="SUPFAM" id="SSF50978">
    <property type="entry name" value="WD40 repeat-like"/>
    <property type="match status" value="1"/>
</dbReference>
<keyword evidence="5" id="KW-0131">Cell cycle</keyword>
<dbReference type="InterPro" id="IPR024789">
    <property type="entry name" value="APC4"/>
</dbReference>
<dbReference type="PANTHER" id="PTHR13260">
    <property type="entry name" value="ANAPHASE PROMOTING COMPLEX SUBUNIT 4 APC4"/>
    <property type="match status" value="1"/>
</dbReference>
<evidence type="ECO:0000313" key="9">
    <source>
        <dbReference type="EMBL" id="KAF1986422.1"/>
    </source>
</evidence>
<feature type="region of interest" description="Disordered" evidence="6">
    <location>
        <begin position="134"/>
        <end position="156"/>
    </location>
</feature>
<dbReference type="Pfam" id="PF12896">
    <property type="entry name" value="ANAPC4"/>
    <property type="match status" value="1"/>
</dbReference>
<sequence>MEAKNGNFFSQLAEKVLPHPIRPSLISICPTMELVAVVTEDEQVDVYRFGGQRAFSLPRRRLESTIRSLRWKFNGVYLAVGWQDGSVDVLASATGSVVQSLSHTTSSPHEAPVACIGWSMHFIDVPAFKQEITAQASSKAPKAQPESLQTTEDWDRKTSRVSLEQFLDREPNWETLDIEADLPNILANMDIQAELPKLRPLPLLPAGSAYKPTISAELFASQSTLDSVLAVSQREHYALGVLLPCHEDLSIRPVFFDCLQIGTIKLPHQWNFKTAKPVGHGSHPFSCSELLLAEVPPAVQGGDSKHRLAIIPLTLRFMQTSGGNLHITTSRTAHLKYMLDYITGAVDSIAHHFNTSQDLPSKFIRNAEEDLKEKGQGTFVQMLYHLAATGNCPPTIKEWLVDQLAERGHKRWDHSVAHGYLKVIELTHRNLLPAIDRCSVLVTSLRGLAKFHEDDNVFSVSPDLFTKVLEVLKCLRLLAHNVLVYTQDERHQFTQFSKWLRHEIDVQAMDPDSASAEETLERDLSLDTMQLLAYIDGALTQSKLRAFLSDEATVAPATKPSTCSYEETKKQADRFDHGAALEPETLKIRTHCSSLRQCCEKVFSEISAFQVANTSMNCGLVIEDEETSVTDIRMIDEQLEISNSLTTYVLCVPSSANNEIRLHRIVHAEIFDGIKDGVHANESITIHLPPGEIKDAKFVDDEDLVIIFTITGNDLLQDQDNIHNAADSCTEATNILRISYRGDSLPSLPSAPAPPSRPRDPFILHYHPRNSKPTTSTTPNLTPLASMELPHGTAGTNSALLDLSSSDHNSPFKRFLMASFATSQRFKPFRLDVVGREGARKIVLLGEDLRHYRVFGMDLDGDEGGGGEVEDGSRSNGERDQGDVVMSG</sequence>
<name>A0A6G1H036_9PEZI</name>
<dbReference type="InterPro" id="IPR024977">
    <property type="entry name" value="Apc4-like_WD40_dom"/>
</dbReference>